<dbReference type="InterPro" id="IPR052351">
    <property type="entry name" value="Ornithine_N-alpha-AT"/>
</dbReference>
<sequence>MAHDDAYHGEASQLVVRLARTPDDIKAAQRLRYDVFVTELGGSGPYVDHGNRLEKDRFDRFADHLLLIDEARPQGDQVVGVYRLMTQDHASAAGQFYCADEYDLTPLLESDHKLLELGRSCLHPAYRGGLGMTHLWTALGDYVERHEIDVMFGVASFHGTNLETCAQGLSLLHDRHLAPAHLRVSAKGATAIPLSQVTPDAFDRLQAVKQLPALIKGYLRLGGTVGNGAFVDHAFNTIDVCLILEKSAIRGLQKTLYAGRGQR</sequence>
<name>A0A1I6M5V3_9RHOB</name>
<evidence type="ECO:0000256" key="5">
    <source>
        <dbReference type="ARBA" id="ARBA00023315"/>
    </source>
</evidence>
<keyword evidence="5 11" id="KW-0012">Acyltransferase</keyword>
<dbReference type="STRING" id="1123755.SAMN05444714_1276"/>
<dbReference type="Proteomes" id="UP000198926">
    <property type="component" value="Unassembled WGS sequence"/>
</dbReference>
<comment type="pathway">
    <text evidence="1">Lipid metabolism.</text>
</comment>
<dbReference type="EC" id="2.3.2.30" evidence="7"/>
<evidence type="ECO:0000256" key="6">
    <source>
        <dbReference type="ARBA" id="ARBA00038095"/>
    </source>
</evidence>
<evidence type="ECO:0000256" key="7">
    <source>
        <dbReference type="ARBA" id="ARBA00039058"/>
    </source>
</evidence>
<dbReference type="Gene3D" id="3.40.630.30">
    <property type="match status" value="1"/>
</dbReference>
<organism evidence="11 12">
    <name type="scientific">Yoonia litorea</name>
    <dbReference type="NCBI Taxonomy" id="1123755"/>
    <lineage>
        <taxon>Bacteria</taxon>
        <taxon>Pseudomonadati</taxon>
        <taxon>Pseudomonadota</taxon>
        <taxon>Alphaproteobacteria</taxon>
        <taxon>Rhodobacterales</taxon>
        <taxon>Paracoccaceae</taxon>
        <taxon>Yoonia</taxon>
    </lineage>
</organism>
<evidence type="ECO:0000256" key="4">
    <source>
        <dbReference type="ARBA" id="ARBA00023098"/>
    </source>
</evidence>
<evidence type="ECO:0000313" key="12">
    <source>
        <dbReference type="Proteomes" id="UP000198926"/>
    </source>
</evidence>
<dbReference type="RefSeq" id="WP_242649783.1">
    <property type="nucleotide sequence ID" value="NZ_FOZM01000001.1"/>
</dbReference>
<dbReference type="AlphaFoldDB" id="A0A1I6M5V3"/>
<accession>A0A1I6M5V3</accession>
<dbReference type="InterPro" id="IPR016181">
    <property type="entry name" value="Acyl_CoA_acyltransferase"/>
</dbReference>
<reference evidence="11 12" key="1">
    <citation type="submission" date="2016-10" db="EMBL/GenBank/DDBJ databases">
        <authorList>
            <person name="de Groot N.N."/>
        </authorList>
    </citation>
    <scope>NUCLEOTIDE SEQUENCE [LARGE SCALE GENOMIC DNA]</scope>
    <source>
        <strain evidence="11 12">DSM 29433</strain>
    </source>
</reference>
<evidence type="ECO:0000256" key="10">
    <source>
        <dbReference type="ARBA" id="ARBA00047785"/>
    </source>
</evidence>
<keyword evidence="3 11" id="KW-0808">Transferase</keyword>
<evidence type="ECO:0000256" key="8">
    <source>
        <dbReference type="ARBA" id="ARBA00039866"/>
    </source>
</evidence>
<dbReference type="PANTHER" id="PTHR37323:SF1">
    <property type="entry name" value="L-ORNITHINE N(ALPHA)-ACYLTRANSFERASE"/>
    <property type="match status" value="1"/>
</dbReference>
<keyword evidence="4" id="KW-0443">Lipid metabolism</keyword>
<comment type="similarity">
    <text evidence="6">Belongs to the acetyltransferase family. OlsB subfamily.</text>
</comment>
<evidence type="ECO:0000313" key="11">
    <source>
        <dbReference type="EMBL" id="SFS11077.1"/>
    </source>
</evidence>
<dbReference type="Pfam" id="PF13444">
    <property type="entry name" value="Acetyltransf_5"/>
    <property type="match status" value="1"/>
</dbReference>
<evidence type="ECO:0000256" key="3">
    <source>
        <dbReference type="ARBA" id="ARBA00022679"/>
    </source>
</evidence>
<dbReference type="GO" id="GO:0006629">
    <property type="term" value="P:lipid metabolic process"/>
    <property type="evidence" value="ECO:0007669"/>
    <property type="project" value="UniProtKB-KW"/>
</dbReference>
<dbReference type="GO" id="GO:0043810">
    <property type="term" value="F:ornithine-acyl [acyl carrier protein] N-acyltransferase activity"/>
    <property type="evidence" value="ECO:0007669"/>
    <property type="project" value="UniProtKB-EC"/>
</dbReference>
<comment type="catalytic activity">
    <reaction evidence="10">
        <text>a (3R)-hydroxyacyl-[ACP] + L-ornithine = a lyso-ornithine lipid + holo-[ACP] + H(+)</text>
        <dbReference type="Rhea" id="RHEA:20633"/>
        <dbReference type="Rhea" id="RHEA-COMP:9685"/>
        <dbReference type="Rhea" id="RHEA-COMP:9945"/>
        <dbReference type="ChEBI" id="CHEBI:15378"/>
        <dbReference type="ChEBI" id="CHEBI:46911"/>
        <dbReference type="ChEBI" id="CHEBI:64479"/>
        <dbReference type="ChEBI" id="CHEBI:78827"/>
        <dbReference type="ChEBI" id="CHEBI:138482"/>
        <dbReference type="EC" id="2.3.2.30"/>
    </reaction>
    <physiologicalReaction direction="left-to-right" evidence="10">
        <dbReference type="Rhea" id="RHEA:20634"/>
    </physiologicalReaction>
</comment>
<keyword evidence="12" id="KW-1185">Reference proteome</keyword>
<gene>
    <name evidence="11" type="ORF">SAMN05444714_1276</name>
</gene>
<evidence type="ECO:0000256" key="1">
    <source>
        <dbReference type="ARBA" id="ARBA00005189"/>
    </source>
</evidence>
<dbReference type="SUPFAM" id="SSF55729">
    <property type="entry name" value="Acyl-CoA N-acyltransferases (Nat)"/>
    <property type="match status" value="1"/>
</dbReference>
<proteinExistence type="inferred from homology"/>
<comment type="function">
    <text evidence="9">Catalyzes the first step in the biosynthesis of ornithine lipids, which are phosphorus-free membrane lipids. Catalyzes the 3-hydroxyacyl-acyl carrier protein-dependent acylation of ornithine to form lyso-ornithine lipid (LOL).</text>
</comment>
<evidence type="ECO:0000256" key="2">
    <source>
        <dbReference type="ARBA" id="ARBA00022516"/>
    </source>
</evidence>
<dbReference type="EMBL" id="FOZM01000001">
    <property type="protein sequence ID" value="SFS11077.1"/>
    <property type="molecule type" value="Genomic_DNA"/>
</dbReference>
<evidence type="ECO:0000256" key="9">
    <source>
        <dbReference type="ARBA" id="ARBA00045724"/>
    </source>
</evidence>
<protein>
    <recommendedName>
        <fullName evidence="8">L-ornithine N(alpha)-acyltransferase</fullName>
        <ecNumber evidence="7">2.3.2.30</ecNumber>
    </recommendedName>
</protein>
<keyword evidence="2" id="KW-0444">Lipid biosynthesis</keyword>
<dbReference type="PANTHER" id="PTHR37323">
    <property type="entry name" value="GCN5-RELATED N-ACETYLTRANSFERASE"/>
    <property type="match status" value="1"/>
</dbReference>